<comment type="caution">
    <text evidence="7">The sequence shown here is derived from an EMBL/GenBank/DDBJ whole genome shotgun (WGS) entry which is preliminary data.</text>
</comment>
<evidence type="ECO:0000259" key="6">
    <source>
        <dbReference type="PROSITE" id="PS50026"/>
    </source>
</evidence>
<keyword evidence="2 3" id="KW-1015">Disulfide bond</keyword>
<keyword evidence="4" id="KW-0472">Membrane</keyword>
<dbReference type="OrthoDB" id="283575at2759"/>
<comment type="caution">
    <text evidence="3">Lacks conserved residue(s) required for the propagation of feature annotation.</text>
</comment>
<feature type="signal peptide" evidence="5">
    <location>
        <begin position="1"/>
        <end position="20"/>
    </location>
</feature>
<feature type="transmembrane region" description="Helical" evidence="4">
    <location>
        <begin position="578"/>
        <end position="601"/>
    </location>
</feature>
<dbReference type="Proteomes" id="UP000316759">
    <property type="component" value="Unassembled WGS sequence"/>
</dbReference>
<dbReference type="PROSITE" id="PS00022">
    <property type="entry name" value="EGF_1"/>
    <property type="match status" value="2"/>
</dbReference>
<gene>
    <name evidence="7" type="ORF">FGIG_01912</name>
</gene>
<keyword evidence="1 3" id="KW-0245">EGF-like domain</keyword>
<dbReference type="GO" id="GO:0005112">
    <property type="term" value="F:Notch binding"/>
    <property type="evidence" value="ECO:0007669"/>
    <property type="project" value="TreeGrafter"/>
</dbReference>
<evidence type="ECO:0000313" key="7">
    <source>
        <dbReference type="EMBL" id="TPP66002.1"/>
    </source>
</evidence>
<dbReference type="PROSITE" id="PS01186">
    <property type="entry name" value="EGF_2"/>
    <property type="match status" value="1"/>
</dbReference>
<dbReference type="PANTHER" id="PTHR24044">
    <property type="entry name" value="NOTCH LIGAND FAMILY MEMBER"/>
    <property type="match status" value="1"/>
</dbReference>
<proteinExistence type="predicted"/>
<keyword evidence="4" id="KW-0812">Transmembrane</keyword>
<sequence length="615" mass="70407">MSCLWIFSLAILHLIDFSKAYVYFIEQEKWPIEEFWNCRGTPNLQTQRVFMIEEASSAYYSTLMAGRFPEDRNLGLEVPPASILKEPLYLSVMDMVLKAQPNNFGNLLFMRMNCRLFNDLNWVRNIYNRALSRNTATVRAILDTIYRMALCIRNVDVHLNCPDACRGLSKDYCSKIPHTTGSCSTRLDELIGKSDVVYSNDTQTLTTNLRDWYRRVPIERRYPIEFFMRNSQNEELFRRKVEVQKIGARVAYCPCRVYYKYDVFLDGCVDISQDFGCGGGNPCANGGRCIPVMRVELDENGVSVEKPSFNCSCPPAFRGETCELETDRCAEENVCGDFQCLRDPTDLDNGYRCICPPNYKRKSSGEPQCVPLPACGETEKNLVGDGLYISNPSATQQPCLNKGQCVQDEKEPTMYTCICQPGYSGKDCEIEPPAAVWSPWSSWSKCIWPEPQEICYKRPYQEETRVCISYTPGQRCVGPQRRQRHTTCDVTSGSSMSYTGITHLKRERLRKAAELCDIAGKRIQPSINEEQLGEVLVSLDALDDYSSRGQESAPHLNLPQALRTGDLQAVNWPKSQDLLFMTLWIYAVLIHLGLIILWIYYIHRWRTTPFVPKRK</sequence>
<dbReference type="STRING" id="46835.A0A504YVK9"/>
<keyword evidence="8" id="KW-1185">Reference proteome</keyword>
<protein>
    <submittedName>
        <fullName evidence="7">Neurogenic locus notch protein</fullName>
    </submittedName>
</protein>
<organism evidence="7 8">
    <name type="scientific">Fasciola gigantica</name>
    <name type="common">Giant liver fluke</name>
    <dbReference type="NCBI Taxonomy" id="46835"/>
    <lineage>
        <taxon>Eukaryota</taxon>
        <taxon>Metazoa</taxon>
        <taxon>Spiralia</taxon>
        <taxon>Lophotrochozoa</taxon>
        <taxon>Platyhelminthes</taxon>
        <taxon>Trematoda</taxon>
        <taxon>Digenea</taxon>
        <taxon>Plagiorchiida</taxon>
        <taxon>Echinostomata</taxon>
        <taxon>Echinostomatoidea</taxon>
        <taxon>Fasciolidae</taxon>
        <taxon>Fasciola</taxon>
    </lineage>
</organism>
<dbReference type="AlphaFoldDB" id="A0A504YVK9"/>
<name>A0A504YVK9_FASGI</name>
<dbReference type="Pfam" id="PF00008">
    <property type="entry name" value="EGF"/>
    <property type="match status" value="1"/>
</dbReference>
<feature type="disulfide bond" evidence="3">
    <location>
        <begin position="419"/>
        <end position="428"/>
    </location>
</feature>
<keyword evidence="5" id="KW-0732">Signal</keyword>
<feature type="domain" description="EGF-like" evidence="6">
    <location>
        <begin position="273"/>
        <end position="323"/>
    </location>
</feature>
<dbReference type="SUPFAM" id="SSF57196">
    <property type="entry name" value="EGF/Laminin"/>
    <property type="match status" value="2"/>
</dbReference>
<dbReference type="CDD" id="cd00054">
    <property type="entry name" value="EGF_CA"/>
    <property type="match status" value="2"/>
</dbReference>
<evidence type="ECO:0000313" key="8">
    <source>
        <dbReference type="Proteomes" id="UP000316759"/>
    </source>
</evidence>
<dbReference type="SMART" id="SM00181">
    <property type="entry name" value="EGF"/>
    <property type="match status" value="3"/>
</dbReference>
<evidence type="ECO:0000256" key="1">
    <source>
        <dbReference type="ARBA" id="ARBA00022536"/>
    </source>
</evidence>
<dbReference type="Gene3D" id="2.10.25.10">
    <property type="entry name" value="Laminin"/>
    <property type="match status" value="2"/>
</dbReference>
<evidence type="ECO:0000256" key="2">
    <source>
        <dbReference type="ARBA" id="ARBA00023157"/>
    </source>
</evidence>
<dbReference type="InterPro" id="IPR000742">
    <property type="entry name" value="EGF"/>
</dbReference>
<dbReference type="EMBL" id="SUNJ01002405">
    <property type="protein sequence ID" value="TPP66002.1"/>
    <property type="molecule type" value="Genomic_DNA"/>
</dbReference>
<accession>A0A504YVK9</accession>
<feature type="chain" id="PRO_5021208097" evidence="5">
    <location>
        <begin position="21"/>
        <end position="615"/>
    </location>
</feature>
<dbReference type="FunFam" id="2.10.25.10:FF:000118">
    <property type="entry name" value="protein delta homolog 2"/>
    <property type="match status" value="1"/>
</dbReference>
<feature type="disulfide bond" evidence="3">
    <location>
        <begin position="313"/>
        <end position="322"/>
    </location>
</feature>
<evidence type="ECO:0000256" key="4">
    <source>
        <dbReference type="SAM" id="Phobius"/>
    </source>
</evidence>
<reference evidence="7 8" key="1">
    <citation type="submission" date="2019-04" db="EMBL/GenBank/DDBJ databases">
        <title>Annotation for the trematode Fasciola gigantica.</title>
        <authorList>
            <person name="Choi Y.-J."/>
        </authorList>
    </citation>
    <scope>NUCLEOTIDE SEQUENCE [LARGE SCALE GENOMIC DNA]</scope>
    <source>
        <strain evidence="7">Uganda_cow_1</strain>
    </source>
</reference>
<feature type="domain" description="EGF-like" evidence="6">
    <location>
        <begin position="391"/>
        <end position="429"/>
    </location>
</feature>
<dbReference type="PANTHER" id="PTHR24044:SF420">
    <property type="entry name" value="DELTA AND NOTCH-LIKE EPIDERMAL GROWTH FACTOR-RELATED RECEPTOR ISOFORM X1"/>
    <property type="match status" value="1"/>
</dbReference>
<dbReference type="PROSITE" id="PS50026">
    <property type="entry name" value="EGF_3"/>
    <property type="match status" value="2"/>
</dbReference>
<dbReference type="InterPro" id="IPR050906">
    <property type="entry name" value="Notch_signaling"/>
</dbReference>
<evidence type="ECO:0000256" key="3">
    <source>
        <dbReference type="PROSITE-ProRule" id="PRU00076"/>
    </source>
</evidence>
<keyword evidence="4" id="KW-1133">Transmembrane helix</keyword>
<evidence type="ECO:0000256" key="5">
    <source>
        <dbReference type="SAM" id="SignalP"/>
    </source>
</evidence>